<accession>A0ABD6SYV0</accession>
<evidence type="ECO:0000313" key="2">
    <source>
        <dbReference type="Proteomes" id="UP000221918"/>
    </source>
</evidence>
<organism evidence="1 2">
    <name type="scientific">Bacillus pseudomycoides</name>
    <dbReference type="NCBI Taxonomy" id="64104"/>
    <lineage>
        <taxon>Bacteria</taxon>
        <taxon>Bacillati</taxon>
        <taxon>Bacillota</taxon>
        <taxon>Bacilli</taxon>
        <taxon>Bacillales</taxon>
        <taxon>Bacillaceae</taxon>
        <taxon>Bacillus</taxon>
        <taxon>Bacillus cereus group</taxon>
    </lineage>
</organism>
<dbReference type="RefSeq" id="WP_098158839.1">
    <property type="nucleotide sequence ID" value="NZ_JBALME010000127.1"/>
</dbReference>
<protein>
    <submittedName>
        <fullName evidence="1">Uncharacterized protein</fullName>
    </submittedName>
</protein>
<evidence type="ECO:0000313" key="1">
    <source>
        <dbReference type="EMBL" id="PHE86270.1"/>
    </source>
</evidence>
<proteinExistence type="predicted"/>
<dbReference type="Proteomes" id="UP000221918">
    <property type="component" value="Unassembled WGS sequence"/>
</dbReference>
<reference evidence="1 2" key="1">
    <citation type="submission" date="2017-09" db="EMBL/GenBank/DDBJ databases">
        <title>Large-scale bioinformatics analysis of Bacillus genomes uncovers conserved roles of natural products in bacterial physiology.</title>
        <authorList>
            <consortium name="Agbiome Team Llc"/>
            <person name="Bleich R.M."/>
            <person name="Grubbs K.J."/>
            <person name="Santa Maria K.C."/>
            <person name="Allen S.E."/>
            <person name="Farag S."/>
            <person name="Shank E.A."/>
            <person name="Bowers A."/>
        </authorList>
    </citation>
    <scope>NUCLEOTIDE SEQUENCE [LARGE SCALE GENOMIC DNA]</scope>
    <source>
        <strain evidence="1 2">AFS037265</strain>
    </source>
</reference>
<name>A0ABD6SYV0_9BACI</name>
<dbReference type="EMBL" id="NUTL01000189">
    <property type="protein sequence ID" value="PHE86270.1"/>
    <property type="molecule type" value="Genomic_DNA"/>
</dbReference>
<gene>
    <name evidence="1" type="ORF">COF81_28425</name>
</gene>
<comment type="caution">
    <text evidence="1">The sequence shown here is derived from an EMBL/GenBank/DDBJ whole genome shotgun (WGS) entry which is preliminary data.</text>
</comment>
<dbReference type="AlphaFoldDB" id="A0ABD6SYV0"/>
<sequence>MLIANGFEEIYNNLDFTDSIVECIDWENNLLDLVLTIDYYNSDEEELLKLRFTDCLKADFSLTTNLLSVSEEEKHSYSMSWYTIQNYKLFRDSELLKQYNQKELFHFQIFTTDQMIPWLSVVSREIQVERVMNL</sequence>